<comment type="caution">
    <text evidence="4">The sequence shown here is derived from an EMBL/GenBank/DDBJ whole genome shotgun (WGS) entry which is preliminary data.</text>
</comment>
<dbReference type="SUPFAM" id="SSF53474">
    <property type="entry name" value="alpha/beta-Hydrolases"/>
    <property type="match status" value="1"/>
</dbReference>
<evidence type="ECO:0000313" key="4">
    <source>
        <dbReference type="EMBL" id="SOZ70740.1"/>
    </source>
</evidence>
<feature type="domain" description="Poly-beta-hydroxybutyrate polymerase N-terminal" evidence="3">
    <location>
        <begin position="98"/>
        <end position="267"/>
    </location>
</feature>
<dbReference type="GO" id="GO:0016746">
    <property type="term" value="F:acyltransferase activity"/>
    <property type="evidence" value="ECO:0007669"/>
    <property type="project" value="UniProtKB-KW"/>
</dbReference>
<keyword evidence="2 4" id="KW-0012">Acyltransferase</keyword>
<dbReference type="Gene3D" id="3.40.50.1820">
    <property type="entry name" value="alpha/beta hydrolase"/>
    <property type="match status" value="1"/>
</dbReference>
<evidence type="ECO:0000259" key="3">
    <source>
        <dbReference type="Pfam" id="PF07167"/>
    </source>
</evidence>
<dbReference type="InterPro" id="IPR010941">
    <property type="entry name" value="PhaC_N"/>
</dbReference>
<evidence type="ECO:0000256" key="2">
    <source>
        <dbReference type="ARBA" id="ARBA00023315"/>
    </source>
</evidence>
<dbReference type="InterPro" id="IPR029058">
    <property type="entry name" value="AB_hydrolase_fold"/>
</dbReference>
<gene>
    <name evidence="4" type="primary">phaC</name>
    <name evidence="4" type="ORF">CBM2613_B170179</name>
</gene>
<dbReference type="GO" id="GO:0042619">
    <property type="term" value="P:poly-hydroxybutyrate biosynthetic process"/>
    <property type="evidence" value="ECO:0007669"/>
    <property type="project" value="InterPro"/>
</dbReference>
<reference evidence="4" key="1">
    <citation type="submission" date="2018-01" db="EMBL/GenBank/DDBJ databases">
        <authorList>
            <person name="Clerissi C."/>
        </authorList>
    </citation>
    <scope>NUCLEOTIDE SEQUENCE</scope>
    <source>
        <strain evidence="4">Cupriavidus taiwanensis STM 8556</strain>
    </source>
</reference>
<name>A0A375E8M7_9BURK</name>
<evidence type="ECO:0000256" key="1">
    <source>
        <dbReference type="ARBA" id="ARBA00022679"/>
    </source>
</evidence>
<dbReference type="PANTHER" id="PTHR36837:SF5">
    <property type="entry name" value="POLY-3-HYDROXYBUTYRATE SYNTHASE"/>
    <property type="match status" value="1"/>
</dbReference>
<keyword evidence="1 4" id="KW-0808">Transferase</keyword>
<protein>
    <submittedName>
        <fullName evidence="4">Poly(3-hydroxyalkanoate) polymerase 1 (PHA polymerase 1)</fullName>
        <ecNumber evidence="4">2.3.1.-</ecNumber>
    </submittedName>
</protein>
<dbReference type="InterPro" id="IPR051321">
    <property type="entry name" value="PHA/PHB_synthase"/>
</dbReference>
<dbReference type="Pfam" id="PF07167">
    <property type="entry name" value="PhaC_N"/>
    <property type="match status" value="1"/>
</dbReference>
<organism evidence="4">
    <name type="scientific">Cupriavidus taiwanensis</name>
    <dbReference type="NCBI Taxonomy" id="164546"/>
    <lineage>
        <taxon>Bacteria</taxon>
        <taxon>Pseudomonadati</taxon>
        <taxon>Pseudomonadota</taxon>
        <taxon>Betaproteobacteria</taxon>
        <taxon>Burkholderiales</taxon>
        <taxon>Burkholderiaceae</taxon>
        <taxon>Cupriavidus</taxon>
    </lineage>
</organism>
<proteinExistence type="predicted"/>
<dbReference type="PANTHER" id="PTHR36837">
    <property type="entry name" value="POLY(3-HYDROXYALKANOATE) POLYMERASE SUBUNIT PHAC"/>
    <property type="match status" value="1"/>
</dbReference>
<dbReference type="Proteomes" id="UP000256952">
    <property type="component" value="Chromosome CBM2613_b"/>
</dbReference>
<dbReference type="EMBL" id="OFTH01000042">
    <property type="protein sequence ID" value="SOZ70740.1"/>
    <property type="molecule type" value="Genomic_DNA"/>
</dbReference>
<dbReference type="AlphaFoldDB" id="A0A375E8M7"/>
<dbReference type="EC" id="2.3.1.-" evidence="4"/>
<accession>A0A375E8M7</accession>
<sequence length="583" mass="62660">MTTASRARAPASRAGRNKQAATVMAATAAGAFEAIDMNPALAGPNPFVGLRPEDFVSAAQQIGAQCVQEPVLVLEQQAQLAHDLVSVLDGSAPLPSARDRRFGDAAWRDNPLYRMSLQGYQAWRDALGGLVRRSVMDARSKHRAQYFTELVIDALAPTNTLLGNPAALRKTVESCGMNLVSGLANLVADTLGNGGMPAQVDKEAFSVGQNLATTPGAVVFRNELLELIQYAPSTARVHARPQLIVPPQVNKFYVFDLASGKSMVEYLLAQELQVFIVSWRNPTAAQCDWNLDTYVSALIEAIGAIRDITGSADVNLHGACSGAMTMAALMGYCAASGEKLVHAATLMVSVFGLDADSQLGLFSTPESVTAARQGSQALGVLDGAALGRMFAWLRPNDLVWNYWVNNYLLGNAPPAFDVLYWNNDTTRLPAGLHGQFLDMLTMNQLATPRTLHVLGHAITLSDVTCDKYVLAGMTDHITPWKAVYRSMRAFGGRTEFVLSSSGHVQSLVNPPGNPKAKFFRGGAPAAEPQAWLDGASAVQGSWWEHWSQWLKARSGPKRRAPDVPGNARFAPCGEAPGRYVTEA</sequence>